<dbReference type="Proteomes" id="UP000663832">
    <property type="component" value="Unassembled WGS sequence"/>
</dbReference>
<protein>
    <submittedName>
        <fullName evidence="3">Uncharacterized protein</fullName>
    </submittedName>
</protein>
<evidence type="ECO:0000313" key="5">
    <source>
        <dbReference type="Proteomes" id="UP000663832"/>
    </source>
</evidence>
<evidence type="ECO:0000313" key="3">
    <source>
        <dbReference type="EMBL" id="CAF1582451.1"/>
    </source>
</evidence>
<evidence type="ECO:0000313" key="2">
    <source>
        <dbReference type="EMBL" id="CAF1316486.1"/>
    </source>
</evidence>
<comment type="caution">
    <text evidence="3">The sequence shown here is derived from an EMBL/GenBank/DDBJ whole genome shotgun (WGS) entry which is preliminary data.</text>
</comment>
<sequence length="66" mass="7605">MSTSDKTPKELMEYRNLGRTDLKVSLLSSGAWGNYFYKNFWGTSCYHPQAIKANLKGLSRKRIIEC</sequence>
<gene>
    <name evidence="1" type="ORF">BJG266_LOCUS33093</name>
    <name evidence="2" type="ORF">BJG266_LOCUS33105</name>
    <name evidence="3" type="ORF">QVE165_LOCUS50206</name>
    <name evidence="4" type="ORF">QVE165_LOCUS50218</name>
</gene>
<keyword evidence="5" id="KW-1185">Reference proteome</keyword>
<proteinExistence type="predicted"/>
<dbReference type="Proteomes" id="UP000663877">
    <property type="component" value="Unassembled WGS sequence"/>
</dbReference>
<evidence type="ECO:0000313" key="1">
    <source>
        <dbReference type="EMBL" id="CAF1316272.1"/>
    </source>
</evidence>
<organism evidence="3 5">
    <name type="scientific">Adineta steineri</name>
    <dbReference type="NCBI Taxonomy" id="433720"/>
    <lineage>
        <taxon>Eukaryota</taxon>
        <taxon>Metazoa</taxon>
        <taxon>Spiralia</taxon>
        <taxon>Gnathifera</taxon>
        <taxon>Rotifera</taxon>
        <taxon>Eurotatoria</taxon>
        <taxon>Bdelloidea</taxon>
        <taxon>Adinetida</taxon>
        <taxon>Adinetidae</taxon>
        <taxon>Adineta</taxon>
    </lineage>
</organism>
<dbReference type="EMBL" id="CAJNOI010000608">
    <property type="protein sequence ID" value="CAF1316486.1"/>
    <property type="molecule type" value="Genomic_DNA"/>
</dbReference>
<accession>A0A815ZCY9</accession>
<reference evidence="3" key="1">
    <citation type="submission" date="2021-02" db="EMBL/GenBank/DDBJ databases">
        <authorList>
            <person name="Nowell W R."/>
        </authorList>
    </citation>
    <scope>NUCLEOTIDE SEQUENCE</scope>
</reference>
<dbReference type="OrthoDB" id="10136903at2759"/>
<name>A0A815ZCY9_9BILA</name>
<dbReference type="EMBL" id="CAJNOI010000607">
    <property type="protein sequence ID" value="CAF1316272.1"/>
    <property type="molecule type" value="Genomic_DNA"/>
</dbReference>
<evidence type="ECO:0000313" key="4">
    <source>
        <dbReference type="EMBL" id="CAF1582537.1"/>
    </source>
</evidence>
<dbReference type="AlphaFoldDB" id="A0A815ZCY9"/>
<dbReference type="EMBL" id="CAJNOM010000967">
    <property type="protein sequence ID" value="CAF1582537.1"/>
    <property type="molecule type" value="Genomic_DNA"/>
</dbReference>
<dbReference type="EMBL" id="CAJNOM010000966">
    <property type="protein sequence ID" value="CAF1582451.1"/>
    <property type="molecule type" value="Genomic_DNA"/>
</dbReference>